<accession>A0AA40BB34</accession>
<sequence length="312" mass="34479">MVRLPPAEKLSLAVRKNVRDEWSNSQSDLEKQLSELLGETWAVDINPSAIWPYHNDGYAKESLGSCIKAYVEGVIWQLKYLSGRYSNLTEEINSICHAHVLTLDVEEATPPRFSYGGCDVQDGKLRVLFAEKSLGTNISDCCSEGNLFPALNNAPGDKPLSFSARLGIKSDYEDQIKGTRHQIAELLGKADDEVTLDPNFEETHAKLVAAKSAKGSGIRDDWQGALGSYTASYFDALVSHMKYIKVGDDELVQEGFLEAVDKVKVVFRIVDTLKNSSYCEVVIDDGVLYLQCTAERWGTNINDVASGLMDIL</sequence>
<evidence type="ECO:0000313" key="1">
    <source>
        <dbReference type="EMBL" id="KAK0730996.1"/>
    </source>
</evidence>
<dbReference type="AlphaFoldDB" id="A0AA40BB34"/>
<keyword evidence="2" id="KW-1185">Reference proteome</keyword>
<protein>
    <submittedName>
        <fullName evidence="1">Uncharacterized protein</fullName>
    </submittedName>
</protein>
<dbReference type="EMBL" id="JAUKUA010000001">
    <property type="protein sequence ID" value="KAK0730996.1"/>
    <property type="molecule type" value="Genomic_DNA"/>
</dbReference>
<comment type="caution">
    <text evidence="1">The sequence shown here is derived from an EMBL/GenBank/DDBJ whole genome shotgun (WGS) entry which is preliminary data.</text>
</comment>
<organism evidence="1 2">
    <name type="scientific">Lasiosphaeris hirsuta</name>
    <dbReference type="NCBI Taxonomy" id="260670"/>
    <lineage>
        <taxon>Eukaryota</taxon>
        <taxon>Fungi</taxon>
        <taxon>Dikarya</taxon>
        <taxon>Ascomycota</taxon>
        <taxon>Pezizomycotina</taxon>
        <taxon>Sordariomycetes</taxon>
        <taxon>Sordariomycetidae</taxon>
        <taxon>Sordariales</taxon>
        <taxon>Lasiosphaeriaceae</taxon>
        <taxon>Lasiosphaeris</taxon>
    </lineage>
</organism>
<gene>
    <name evidence="1" type="ORF">B0H67DRAFT_639431</name>
</gene>
<name>A0AA40BB34_9PEZI</name>
<proteinExistence type="predicted"/>
<reference evidence="1" key="1">
    <citation type="submission" date="2023-06" db="EMBL/GenBank/DDBJ databases">
        <title>Genome-scale phylogeny and comparative genomics of the fungal order Sordariales.</title>
        <authorList>
            <consortium name="Lawrence Berkeley National Laboratory"/>
            <person name="Hensen N."/>
            <person name="Bonometti L."/>
            <person name="Westerberg I."/>
            <person name="Brannstrom I.O."/>
            <person name="Guillou S."/>
            <person name="Cros-Aarteil S."/>
            <person name="Calhoun S."/>
            <person name="Haridas S."/>
            <person name="Kuo A."/>
            <person name="Mondo S."/>
            <person name="Pangilinan J."/>
            <person name="Riley R."/>
            <person name="Labutti K."/>
            <person name="Andreopoulos B."/>
            <person name="Lipzen A."/>
            <person name="Chen C."/>
            <person name="Yanf M."/>
            <person name="Daum C."/>
            <person name="Ng V."/>
            <person name="Clum A."/>
            <person name="Steindorff A."/>
            <person name="Ohm R."/>
            <person name="Martin F."/>
            <person name="Silar P."/>
            <person name="Natvig D."/>
            <person name="Lalanne C."/>
            <person name="Gautier V."/>
            <person name="Ament-Velasquez S.L."/>
            <person name="Kruys A."/>
            <person name="Hutchinson M.I."/>
            <person name="Powell A.J."/>
            <person name="Barry K."/>
            <person name="Miller A.N."/>
            <person name="Grigoriev I.V."/>
            <person name="Debuchy R."/>
            <person name="Gladieux P."/>
            <person name="Thoren M.H."/>
            <person name="Johannesson H."/>
        </authorList>
    </citation>
    <scope>NUCLEOTIDE SEQUENCE</scope>
    <source>
        <strain evidence="1">SMH4607-1</strain>
    </source>
</reference>
<evidence type="ECO:0000313" key="2">
    <source>
        <dbReference type="Proteomes" id="UP001172102"/>
    </source>
</evidence>
<dbReference type="Proteomes" id="UP001172102">
    <property type="component" value="Unassembled WGS sequence"/>
</dbReference>